<dbReference type="EMBL" id="ML995487">
    <property type="protein sequence ID" value="KAF2141240.1"/>
    <property type="molecule type" value="Genomic_DNA"/>
</dbReference>
<dbReference type="RefSeq" id="XP_033396953.1">
    <property type="nucleotide sequence ID" value="XM_033543213.1"/>
</dbReference>
<sequence>MSHTNSKTWIAPGVRETEAYQVTINSVKRHFPKSAVAHWNVSTWITHKVAMADAKLRVGQRRLAAKEAEAGLAMEPGYPTLHKAMDDKELSAGQTAVLCMHSIWCNKNFDAQWRIIAPWPGMAELKWEGDDRARTKVGRFLPLPREPSPDNLPWNQRMRLRQSMWDENWKIPTEEDVLYPMWQLSEETELDKHYLVNQDLLDALDPDKII</sequence>
<protein>
    <submittedName>
        <fullName evidence="1">Uncharacterized protein</fullName>
    </submittedName>
</protein>
<dbReference type="Proteomes" id="UP000799438">
    <property type="component" value="Unassembled WGS sequence"/>
</dbReference>
<reference evidence="1" key="1">
    <citation type="journal article" date="2020" name="Stud. Mycol.">
        <title>101 Dothideomycetes genomes: a test case for predicting lifestyles and emergence of pathogens.</title>
        <authorList>
            <person name="Haridas S."/>
            <person name="Albert R."/>
            <person name="Binder M."/>
            <person name="Bloem J."/>
            <person name="Labutti K."/>
            <person name="Salamov A."/>
            <person name="Andreopoulos B."/>
            <person name="Baker S."/>
            <person name="Barry K."/>
            <person name="Bills G."/>
            <person name="Bluhm B."/>
            <person name="Cannon C."/>
            <person name="Castanera R."/>
            <person name="Culley D."/>
            <person name="Daum C."/>
            <person name="Ezra D."/>
            <person name="Gonzalez J."/>
            <person name="Henrissat B."/>
            <person name="Kuo A."/>
            <person name="Liang C."/>
            <person name="Lipzen A."/>
            <person name="Lutzoni F."/>
            <person name="Magnuson J."/>
            <person name="Mondo S."/>
            <person name="Nolan M."/>
            <person name="Ohm R."/>
            <person name="Pangilinan J."/>
            <person name="Park H.-J."/>
            <person name="Ramirez L."/>
            <person name="Alfaro M."/>
            <person name="Sun H."/>
            <person name="Tritt A."/>
            <person name="Yoshinaga Y."/>
            <person name="Zwiers L.-H."/>
            <person name="Turgeon B."/>
            <person name="Goodwin S."/>
            <person name="Spatafora J."/>
            <person name="Crous P."/>
            <person name="Grigoriev I."/>
        </authorList>
    </citation>
    <scope>NUCLEOTIDE SEQUENCE</scope>
    <source>
        <strain evidence="1">CBS 121167</strain>
    </source>
</reference>
<dbReference type="GeneID" id="54300710"/>
<evidence type="ECO:0000313" key="2">
    <source>
        <dbReference type="Proteomes" id="UP000799438"/>
    </source>
</evidence>
<proteinExistence type="predicted"/>
<name>A0A6A6BAX0_9PEZI</name>
<evidence type="ECO:0000313" key="1">
    <source>
        <dbReference type="EMBL" id="KAF2141240.1"/>
    </source>
</evidence>
<keyword evidence="2" id="KW-1185">Reference proteome</keyword>
<dbReference type="AlphaFoldDB" id="A0A6A6BAX0"/>
<accession>A0A6A6BAX0</accession>
<gene>
    <name evidence="1" type="ORF">K452DRAFT_309029</name>
</gene>
<dbReference type="OrthoDB" id="5305306at2759"/>
<organism evidence="1 2">
    <name type="scientific">Aplosporella prunicola CBS 121167</name>
    <dbReference type="NCBI Taxonomy" id="1176127"/>
    <lineage>
        <taxon>Eukaryota</taxon>
        <taxon>Fungi</taxon>
        <taxon>Dikarya</taxon>
        <taxon>Ascomycota</taxon>
        <taxon>Pezizomycotina</taxon>
        <taxon>Dothideomycetes</taxon>
        <taxon>Dothideomycetes incertae sedis</taxon>
        <taxon>Botryosphaeriales</taxon>
        <taxon>Aplosporellaceae</taxon>
        <taxon>Aplosporella</taxon>
    </lineage>
</organism>